<comment type="caution">
    <text evidence="2">The sequence shown here is derived from an EMBL/GenBank/DDBJ whole genome shotgun (WGS) entry which is preliminary data.</text>
</comment>
<proteinExistence type="predicted"/>
<accession>A0A3E2MUE0</accession>
<gene>
    <name evidence="2" type="ORF">DAVIS_03222</name>
</gene>
<sequence length="158" mass="16348">MSGFEAGDVGDGQLVWAQRGEVIDRVVLVDEQGVKQAGMSGGAVNVAQREVVILEGVGMKLLELVDQFCGGGRGCQSGPDGHGVDQQTHHGLRPGKISGPPRHGGAKRNVMVTGQPGQQPGKGGLQHDVEGAVMTAGQLIEGSGGRIRQCQRLHCVLG</sequence>
<feature type="region of interest" description="Disordered" evidence="1">
    <location>
        <begin position="78"/>
        <end position="104"/>
    </location>
</feature>
<dbReference type="EMBL" id="PEDF01000099">
    <property type="protein sequence ID" value="RFZ39768.1"/>
    <property type="molecule type" value="Genomic_DNA"/>
</dbReference>
<organism evidence="2 3">
    <name type="scientific">Mycobacterium marinum</name>
    <dbReference type="NCBI Taxonomy" id="1781"/>
    <lineage>
        <taxon>Bacteria</taxon>
        <taxon>Bacillati</taxon>
        <taxon>Actinomycetota</taxon>
        <taxon>Actinomycetes</taxon>
        <taxon>Mycobacteriales</taxon>
        <taxon>Mycobacteriaceae</taxon>
        <taxon>Mycobacterium</taxon>
        <taxon>Mycobacterium ulcerans group</taxon>
    </lineage>
</organism>
<name>A0A3E2MUE0_MYCMR</name>
<evidence type="ECO:0000313" key="2">
    <source>
        <dbReference type="EMBL" id="RFZ39768.1"/>
    </source>
</evidence>
<protein>
    <submittedName>
        <fullName evidence="2">Uncharacterized protein</fullName>
    </submittedName>
</protein>
<reference evidence="2 3" key="1">
    <citation type="journal article" date="2018" name="Sci. Rep.">
        <title>Extensive genomic diversity among Mycobacterium marinum strains revealed by whole genome sequencing.</title>
        <authorList>
            <person name="Das S."/>
            <person name="Pettersson B.M."/>
            <person name="Behra P.R."/>
            <person name="Mallick A."/>
            <person name="Cheramie M."/>
            <person name="Ramesh M."/>
            <person name="Shirreff L."/>
            <person name="DuCote T."/>
            <person name="Dasgupta S."/>
            <person name="Ennis D.G."/>
            <person name="Kirsebom L.A."/>
        </authorList>
    </citation>
    <scope>NUCLEOTIDE SEQUENCE [LARGE SCALE GENOMIC DNA]</scope>
    <source>
        <strain evidence="2 3">Davis1</strain>
    </source>
</reference>
<evidence type="ECO:0000313" key="3">
    <source>
        <dbReference type="Proteomes" id="UP000257451"/>
    </source>
</evidence>
<evidence type="ECO:0000256" key="1">
    <source>
        <dbReference type="SAM" id="MobiDB-lite"/>
    </source>
</evidence>
<dbReference type="Proteomes" id="UP000257451">
    <property type="component" value="Unassembled WGS sequence"/>
</dbReference>
<dbReference type="AlphaFoldDB" id="A0A3E2MUE0"/>